<comment type="caution">
    <text evidence="1">The sequence shown here is derived from an EMBL/GenBank/DDBJ whole genome shotgun (WGS) entry which is preliminary data.</text>
</comment>
<evidence type="ECO:0000313" key="2">
    <source>
        <dbReference type="Proteomes" id="UP001164250"/>
    </source>
</evidence>
<name>A0ACC1AMU4_9ROSI</name>
<reference evidence="2" key="1">
    <citation type="journal article" date="2023" name="G3 (Bethesda)">
        <title>Genome assembly and association tests identify interacting loci associated with vigor, precocity, and sex in interspecific pistachio rootstocks.</title>
        <authorList>
            <person name="Palmer W."/>
            <person name="Jacygrad E."/>
            <person name="Sagayaradj S."/>
            <person name="Cavanaugh K."/>
            <person name="Han R."/>
            <person name="Bertier L."/>
            <person name="Beede B."/>
            <person name="Kafkas S."/>
            <person name="Golino D."/>
            <person name="Preece J."/>
            <person name="Michelmore R."/>
        </authorList>
    </citation>
    <scope>NUCLEOTIDE SEQUENCE [LARGE SCALE GENOMIC DNA]</scope>
</reference>
<gene>
    <name evidence="1" type="ORF">Patl1_33045</name>
</gene>
<dbReference type="Proteomes" id="UP001164250">
    <property type="component" value="Chromosome 9"/>
</dbReference>
<keyword evidence="2" id="KW-1185">Reference proteome</keyword>
<dbReference type="EMBL" id="CM047905">
    <property type="protein sequence ID" value="KAJ0088015.1"/>
    <property type="molecule type" value="Genomic_DNA"/>
</dbReference>
<sequence>MGVEGTLSADIGVFPTFKLWLTGPLPTSIGNLKKLTTLILVGCSFSGQIPGSIGSLQQLVFLRLDRNSLSGHVPWNLNNLSDVTELLLSNNLTGMNLTYLDMRNNSFNAPGIPLWLAGNPICRTWGEGEDCTVFQLSSNCSTPPKNCTPVSCGEPTGTENKGPNNRGKGPNNTGSNKLRSNGIIIGTTAGELQDLNKSHGGIAELKGARCFSFQELCNYTNNFSEDNGIGSGGYGKVPFCLITKQFAPVIKARWFNTVRRSHLEPWRRLEILLEYDQPWLYLTRLLSMTLSSEFRASILSNTL</sequence>
<proteinExistence type="predicted"/>
<protein>
    <submittedName>
        <fullName evidence="1">Uncharacterized protein</fullName>
    </submittedName>
</protein>
<evidence type="ECO:0000313" key="1">
    <source>
        <dbReference type="EMBL" id="KAJ0088015.1"/>
    </source>
</evidence>
<organism evidence="1 2">
    <name type="scientific">Pistacia atlantica</name>
    <dbReference type="NCBI Taxonomy" id="434234"/>
    <lineage>
        <taxon>Eukaryota</taxon>
        <taxon>Viridiplantae</taxon>
        <taxon>Streptophyta</taxon>
        <taxon>Embryophyta</taxon>
        <taxon>Tracheophyta</taxon>
        <taxon>Spermatophyta</taxon>
        <taxon>Magnoliopsida</taxon>
        <taxon>eudicotyledons</taxon>
        <taxon>Gunneridae</taxon>
        <taxon>Pentapetalae</taxon>
        <taxon>rosids</taxon>
        <taxon>malvids</taxon>
        <taxon>Sapindales</taxon>
        <taxon>Anacardiaceae</taxon>
        <taxon>Pistacia</taxon>
    </lineage>
</organism>
<accession>A0ACC1AMU4</accession>